<dbReference type="SUPFAM" id="SSF81301">
    <property type="entry name" value="Nucleotidyltransferase"/>
    <property type="match status" value="1"/>
</dbReference>
<dbReference type="EMBL" id="SRHE01000121">
    <property type="protein sequence ID" value="TWW10043.1"/>
    <property type="molecule type" value="Genomic_DNA"/>
</dbReference>
<organism evidence="1 2">
    <name type="scientific">Planctomyces bekefii</name>
    <dbReference type="NCBI Taxonomy" id="1653850"/>
    <lineage>
        <taxon>Bacteria</taxon>
        <taxon>Pseudomonadati</taxon>
        <taxon>Planctomycetota</taxon>
        <taxon>Planctomycetia</taxon>
        <taxon>Planctomycetales</taxon>
        <taxon>Planctomycetaceae</taxon>
        <taxon>Planctomyces</taxon>
    </lineage>
</organism>
<reference evidence="1 2" key="1">
    <citation type="submission" date="2019-08" db="EMBL/GenBank/DDBJ databases">
        <title>100 year-old enigma solved: identification of Planctomyces bekefii, the type genus and species of the phylum Planctomycetes.</title>
        <authorList>
            <person name="Svetlana D.N."/>
            <person name="Overmann J."/>
        </authorList>
    </citation>
    <scope>NUCLEOTIDE SEQUENCE [LARGE SCALE GENOMIC DNA]</scope>
    <source>
        <strain evidence="1">Phe10_nw2017</strain>
    </source>
</reference>
<gene>
    <name evidence="1" type="ORF">E3A20_08270</name>
</gene>
<dbReference type="Pfam" id="PF04229">
    <property type="entry name" value="GrpB"/>
    <property type="match status" value="1"/>
</dbReference>
<dbReference type="PANTHER" id="PTHR34822:SF1">
    <property type="entry name" value="GRPB FAMILY PROTEIN"/>
    <property type="match status" value="1"/>
</dbReference>
<dbReference type="AlphaFoldDB" id="A0A5C6M7A0"/>
<dbReference type="PANTHER" id="PTHR34822">
    <property type="entry name" value="GRPB DOMAIN PROTEIN (AFU_ORTHOLOGUE AFUA_1G01530)"/>
    <property type="match status" value="1"/>
</dbReference>
<proteinExistence type="predicted"/>
<evidence type="ECO:0000313" key="2">
    <source>
        <dbReference type="Proteomes" id="UP000321083"/>
    </source>
</evidence>
<reference evidence="1 2" key="2">
    <citation type="submission" date="2019-08" db="EMBL/GenBank/DDBJ databases">
        <authorList>
            <person name="Henke P."/>
        </authorList>
    </citation>
    <scope>NUCLEOTIDE SEQUENCE [LARGE SCALE GENOMIC DNA]</scope>
    <source>
        <strain evidence="1">Phe10_nw2017</strain>
    </source>
</reference>
<dbReference type="Proteomes" id="UP000321083">
    <property type="component" value="Unassembled WGS sequence"/>
</dbReference>
<sequence>MGAKDIIDIQIGVDELSADVVSKLVAAEYEFVPKHSSDHVPQGDASTAEGWRKLYFRGPARSRPCHIHVRVPGNANHRYALLFRDYLRAHDDARLTVELIKRELARLHGDDADAYYAVKDPVYDLVWQAANRWSASTCWSEASSPAA</sequence>
<evidence type="ECO:0000313" key="1">
    <source>
        <dbReference type="EMBL" id="TWW10043.1"/>
    </source>
</evidence>
<dbReference type="Gene3D" id="3.30.460.10">
    <property type="entry name" value="Beta Polymerase, domain 2"/>
    <property type="match status" value="1"/>
</dbReference>
<dbReference type="InterPro" id="IPR043519">
    <property type="entry name" value="NT_sf"/>
</dbReference>
<evidence type="ECO:0008006" key="3">
    <source>
        <dbReference type="Google" id="ProtNLM"/>
    </source>
</evidence>
<comment type="caution">
    <text evidence="1">The sequence shown here is derived from an EMBL/GenBank/DDBJ whole genome shotgun (WGS) entry which is preliminary data.</text>
</comment>
<protein>
    <recommendedName>
        <fullName evidence="3">GrpB family protein</fullName>
    </recommendedName>
</protein>
<dbReference type="InterPro" id="IPR007344">
    <property type="entry name" value="GrpB/CoaE"/>
</dbReference>
<name>A0A5C6M7A0_9PLAN</name>
<accession>A0A5C6M7A0</accession>
<keyword evidence="2" id="KW-1185">Reference proteome</keyword>